<organism evidence="3 4">
    <name type="scientific">Amycolatopsis lurida NRRL 2430</name>
    <dbReference type="NCBI Taxonomy" id="1460371"/>
    <lineage>
        <taxon>Bacteria</taxon>
        <taxon>Bacillati</taxon>
        <taxon>Actinomycetota</taxon>
        <taxon>Actinomycetes</taxon>
        <taxon>Pseudonocardiales</taxon>
        <taxon>Pseudonocardiaceae</taxon>
        <taxon>Amycolatopsis</taxon>
    </lineage>
</organism>
<feature type="domain" description="HNH nuclease" evidence="2">
    <location>
        <begin position="47"/>
        <end position="94"/>
    </location>
</feature>
<dbReference type="RefSeq" id="WP_091598954.1">
    <property type="nucleotide sequence ID" value="NZ_JFBM01000070.1"/>
</dbReference>
<keyword evidence="4" id="KW-1185">Reference proteome</keyword>
<dbReference type="Proteomes" id="UP000256220">
    <property type="component" value="Unassembled WGS sequence"/>
</dbReference>
<evidence type="ECO:0000259" key="2">
    <source>
        <dbReference type="Pfam" id="PF13391"/>
    </source>
</evidence>
<dbReference type="AlphaFoldDB" id="A0A2P2FFB8"/>
<gene>
    <name evidence="3" type="ORF">BB31_41645</name>
</gene>
<dbReference type="Pfam" id="PF13391">
    <property type="entry name" value="HNH_2"/>
    <property type="match status" value="1"/>
</dbReference>
<comment type="caution">
    <text evidence="3">The sequence shown here is derived from an EMBL/GenBank/DDBJ whole genome shotgun (WGS) entry which is preliminary data.</text>
</comment>
<sequence length="234" mass="26376">MAGGTTKRLDLSTPAKNLLWSESGGHCQNPQCRADLHVLIEQQRLHLGELAHIIPAQTGGPRADEDPELTDSDRAQPENILLLCPTCHTMIDKASHAYPATLLHEWKQRSQKARAQAFGTPIFDTRVDARAHIEPLLEANKAVFDRYGPRSGDFDDDRADQWQRHVAAAIIPNNQQLQRVLHANRHLLTTQEKTTFHTWAIHAQEFEERHLQGDWTAGSTRFPPAMATILVDEQ</sequence>
<dbReference type="InterPro" id="IPR003615">
    <property type="entry name" value="HNH_nuc"/>
</dbReference>
<proteinExistence type="predicted"/>
<feature type="region of interest" description="Disordered" evidence="1">
    <location>
        <begin position="56"/>
        <end position="75"/>
    </location>
</feature>
<name>A0A2P2FFB8_AMYLU</name>
<dbReference type="EMBL" id="JFBM01000070">
    <property type="protein sequence ID" value="KFU75413.1"/>
    <property type="molecule type" value="Genomic_DNA"/>
</dbReference>
<evidence type="ECO:0000313" key="3">
    <source>
        <dbReference type="EMBL" id="KFU75413.1"/>
    </source>
</evidence>
<reference evidence="3 4" key="1">
    <citation type="journal article" date="2014" name="Genome Announc.">
        <title>Draft Genome Sequence of Amycolatopsis lurida NRRL 2430, Producer of the Glycopeptide Family Antibiotic Ristocetin.</title>
        <authorList>
            <person name="Kwun M.J."/>
            <person name="Hong H.J."/>
        </authorList>
    </citation>
    <scope>NUCLEOTIDE SEQUENCE [LARGE SCALE GENOMIC DNA]</scope>
    <source>
        <strain evidence="3 4">NRRL 2430</strain>
    </source>
</reference>
<accession>A0A2P2FFB8</accession>
<evidence type="ECO:0000313" key="4">
    <source>
        <dbReference type="Proteomes" id="UP000256220"/>
    </source>
</evidence>
<evidence type="ECO:0000256" key="1">
    <source>
        <dbReference type="SAM" id="MobiDB-lite"/>
    </source>
</evidence>
<protein>
    <recommendedName>
        <fullName evidence="2">HNH nuclease domain-containing protein</fullName>
    </recommendedName>
</protein>